<evidence type="ECO:0000256" key="1">
    <source>
        <dbReference type="SAM" id="Phobius"/>
    </source>
</evidence>
<accession>A0AAD3H8P5</accession>
<keyword evidence="1" id="KW-0812">Transmembrane</keyword>
<dbReference type="PANTHER" id="PTHR34284">
    <property type="entry name" value="FG-GAP REPEAT-CONTAINING PROTEIN"/>
    <property type="match status" value="1"/>
</dbReference>
<comment type="caution">
    <text evidence="2">The sequence shown here is derived from an EMBL/GenBank/DDBJ whole genome shotgun (WGS) entry which is preliminary data.</text>
</comment>
<dbReference type="EMBL" id="BLLK01000047">
    <property type="protein sequence ID" value="GFH54108.1"/>
    <property type="molecule type" value="Genomic_DNA"/>
</dbReference>
<dbReference type="Proteomes" id="UP001054902">
    <property type="component" value="Unassembled WGS sequence"/>
</dbReference>
<evidence type="ECO:0000313" key="3">
    <source>
        <dbReference type="Proteomes" id="UP001054902"/>
    </source>
</evidence>
<feature type="transmembrane region" description="Helical" evidence="1">
    <location>
        <begin position="730"/>
        <end position="752"/>
    </location>
</feature>
<reference evidence="2 3" key="1">
    <citation type="journal article" date="2021" name="Sci. Rep.">
        <title>The genome of the diatom Chaetoceros tenuissimus carries an ancient integrated fragment of an extant virus.</title>
        <authorList>
            <person name="Hongo Y."/>
            <person name="Kimura K."/>
            <person name="Takaki Y."/>
            <person name="Yoshida Y."/>
            <person name="Baba S."/>
            <person name="Kobayashi G."/>
            <person name="Nagasaki K."/>
            <person name="Hano T."/>
            <person name="Tomaru Y."/>
        </authorList>
    </citation>
    <scope>NUCLEOTIDE SEQUENCE [LARGE SCALE GENOMIC DNA]</scope>
    <source>
        <strain evidence="2 3">NIES-3715</strain>
    </source>
</reference>
<gene>
    <name evidence="2" type="ORF">CTEN210_10584</name>
</gene>
<sequence>MKSQKNWKQSIRHRDYFAAISIIVLARLCTLYSQGSESIEAKINLSFYHEYQSKVKFPYGYYNVASPVHMDLDGDAVHEAIVIPTSTSTAKSSSKTKEWSLKVVDLKPLHSTHHSYIYNKDGSTSLLPIYPETIFTSQTYLNIVPVKMASGQIILKNEKGSSALDENIEVSKYYCGNDWHDANENCGAPCPNAQASECPSGQMCYADTSCTERMAHLEKMRKDKVAHDHLHKSEYDSLPSVVSVWSNGNVTMHSITTDQERQESLEMKEMWSLNPFVNNDENEWQKNSSPDWIDFTEIDVIMEPDAPIGNYGAVYLAARYRNKKRDQKVSTLYVAIDLYTGDFLWKNDSSHLRKKKKMDEAQTNTEKHGDIHKPLSSMTRRRSRLSLATNFTGSTDLTEKSDDCLHHFHDSVFEETLGILPHSFWVHYNEYSIPQFDTKLVSSHLDRGRKREKNTSAKIGKSQGWIQKFTNGKSNTNELKYGRPNALAFHNRHGVNMVSMKNGMQVCHLSLMENMLNSDIYRNKHLQEIDMSAKDNRDKERGPCDVSIRSDFSDTVFNICAQDSRKQKPHGSASLEGLDSAAPLLVETYDDRGQLTYDIIFALNNGVLKRYDAYGNQKWTARASVEDIPNWDKGVDAFHGQLFRVNFEASTSYHTPQKAQRPVLLTGDDKMSLFTVGSGRILDSISFPQTIAGKPLLHDLNGDGTTDVLIQTVDGVWGFCIEISHGSSSLLKIVNILMAILVFFVFLSTYLFDDTELFKTRASDPW</sequence>
<keyword evidence="3" id="KW-1185">Reference proteome</keyword>
<keyword evidence="1" id="KW-0472">Membrane</keyword>
<dbReference type="PANTHER" id="PTHR34284:SF1">
    <property type="entry name" value="FG-GAP REPEAT-CONTAINING PROTEIN"/>
    <property type="match status" value="1"/>
</dbReference>
<keyword evidence="1" id="KW-1133">Transmembrane helix</keyword>
<name>A0AAD3H8P5_9STRA</name>
<protein>
    <submittedName>
        <fullName evidence="2">Uncharacterized protein</fullName>
    </submittedName>
</protein>
<dbReference type="AlphaFoldDB" id="A0AAD3H8P5"/>
<evidence type="ECO:0000313" key="2">
    <source>
        <dbReference type="EMBL" id="GFH54108.1"/>
    </source>
</evidence>
<proteinExistence type="predicted"/>
<organism evidence="2 3">
    <name type="scientific">Chaetoceros tenuissimus</name>
    <dbReference type="NCBI Taxonomy" id="426638"/>
    <lineage>
        <taxon>Eukaryota</taxon>
        <taxon>Sar</taxon>
        <taxon>Stramenopiles</taxon>
        <taxon>Ochrophyta</taxon>
        <taxon>Bacillariophyta</taxon>
        <taxon>Coscinodiscophyceae</taxon>
        <taxon>Chaetocerotophycidae</taxon>
        <taxon>Chaetocerotales</taxon>
        <taxon>Chaetocerotaceae</taxon>
        <taxon>Chaetoceros</taxon>
    </lineage>
</organism>